<sequence length="354" mass="41112">MNFCKFSWQLKVMKRKQLMITDMHFDVLKLIIMLVAKSSHGAADLARLLSVSRLFMTLSDEKEILQAAVFDNVNLSSGLQYFQNIKGLLYRCADAGNAAAQYMLGKVRTSKYSFLSSLRADSSLDLFQVVDWEREHAFLVPSKDSNSSLPHFIFVRFFLERCGRDDLLEMRLYLYHYFEYFLGSEVGGSLVRIRNSIKKMCIYGDAAQCYERMANKCMEMKGKTDTMVVVHDRAAQRSHQYGAKRREVVDMLSGREAYDGEPLNLDKIFDAFTEEFQKMSDISEDLLKDMNYRTVQNAAIMFDRLEKVTSRVAVKHSRSWQLTDAMQFLCLMGFFFMIILGCRIRETCFQIYFV</sequence>
<evidence type="ECO:0000256" key="1">
    <source>
        <dbReference type="SAM" id="Phobius"/>
    </source>
</evidence>
<name>A0A438E7D3_VITVI</name>
<comment type="caution">
    <text evidence="2">The sequence shown here is derived from an EMBL/GenBank/DDBJ whole genome shotgun (WGS) entry which is preliminary data.</text>
</comment>
<dbReference type="EMBL" id="QGNW01001369">
    <property type="protein sequence ID" value="RVW43695.1"/>
    <property type="molecule type" value="Genomic_DNA"/>
</dbReference>
<protein>
    <submittedName>
        <fullName evidence="2">Uncharacterized protein</fullName>
    </submittedName>
</protein>
<dbReference type="Proteomes" id="UP000288805">
    <property type="component" value="Unassembled WGS sequence"/>
</dbReference>
<evidence type="ECO:0000313" key="3">
    <source>
        <dbReference type="Proteomes" id="UP000288805"/>
    </source>
</evidence>
<keyword evidence="1" id="KW-0472">Membrane</keyword>
<keyword evidence="1" id="KW-1133">Transmembrane helix</keyword>
<evidence type="ECO:0000313" key="2">
    <source>
        <dbReference type="EMBL" id="RVW43695.1"/>
    </source>
</evidence>
<proteinExistence type="predicted"/>
<keyword evidence="1" id="KW-0812">Transmembrane</keyword>
<dbReference type="AlphaFoldDB" id="A0A438E7D3"/>
<organism evidence="2 3">
    <name type="scientific">Vitis vinifera</name>
    <name type="common">Grape</name>
    <dbReference type="NCBI Taxonomy" id="29760"/>
    <lineage>
        <taxon>Eukaryota</taxon>
        <taxon>Viridiplantae</taxon>
        <taxon>Streptophyta</taxon>
        <taxon>Embryophyta</taxon>
        <taxon>Tracheophyta</taxon>
        <taxon>Spermatophyta</taxon>
        <taxon>Magnoliopsida</taxon>
        <taxon>eudicotyledons</taxon>
        <taxon>Gunneridae</taxon>
        <taxon>Pentapetalae</taxon>
        <taxon>rosids</taxon>
        <taxon>Vitales</taxon>
        <taxon>Vitaceae</taxon>
        <taxon>Viteae</taxon>
        <taxon>Vitis</taxon>
    </lineage>
</organism>
<reference evidence="2 3" key="1">
    <citation type="journal article" date="2018" name="PLoS Genet.">
        <title>Population sequencing reveals clonal diversity and ancestral inbreeding in the grapevine cultivar Chardonnay.</title>
        <authorList>
            <person name="Roach M.J."/>
            <person name="Johnson D.L."/>
            <person name="Bohlmann J."/>
            <person name="van Vuuren H.J."/>
            <person name="Jones S.J."/>
            <person name="Pretorius I.S."/>
            <person name="Schmidt S.A."/>
            <person name="Borneman A.R."/>
        </authorList>
    </citation>
    <scope>NUCLEOTIDE SEQUENCE [LARGE SCALE GENOMIC DNA]</scope>
    <source>
        <strain evidence="3">cv. Chardonnay</strain>
        <tissue evidence="2">Leaf</tissue>
    </source>
</reference>
<gene>
    <name evidence="2" type="ORF">CK203_080504</name>
</gene>
<accession>A0A438E7D3</accession>
<feature type="transmembrane region" description="Helical" evidence="1">
    <location>
        <begin position="325"/>
        <end position="344"/>
    </location>
</feature>